<dbReference type="PANTHER" id="PTHR36435:SF1">
    <property type="entry name" value="CAAX AMINO TERMINAL PROTEASE FAMILY PROTEIN"/>
    <property type="match status" value="1"/>
</dbReference>
<dbReference type="PANTHER" id="PTHR36435">
    <property type="entry name" value="SLR1288 PROTEIN"/>
    <property type="match status" value="1"/>
</dbReference>
<protein>
    <submittedName>
        <fullName evidence="3">Putative metal-dependent membrane protease</fullName>
    </submittedName>
</protein>
<dbReference type="GO" id="GO:0080120">
    <property type="term" value="P:CAAX-box protein maturation"/>
    <property type="evidence" value="ECO:0007669"/>
    <property type="project" value="UniProtKB-ARBA"/>
</dbReference>
<dbReference type="GO" id="GO:0006508">
    <property type="term" value="P:proteolysis"/>
    <property type="evidence" value="ECO:0007669"/>
    <property type="project" value="UniProtKB-KW"/>
</dbReference>
<accession>L0F9I1</accession>
<proteinExistence type="predicted"/>
<dbReference type="InterPro" id="IPR052710">
    <property type="entry name" value="CAAX_protease"/>
</dbReference>
<sequence>MSNREDDHNQLQQGTQLRAALLPSFWLTQLLLLIPGGGLLWLFYLRTGYSLQGFFSWDNAGGIWIIGTVVAILGMVIQLVAWRVFPVDAFDDGGVNQLLLELPSPTLGPMFLVGAFSEELLVRGVLQTGLSAAFGPIQGIFFTSILFTAMHIRYLKKPVLMSGVFLISLILCTLYGFTGTLWATVWAHFLYNLGASILAKKYYLPYLQTSQTPKK</sequence>
<feature type="transmembrane region" description="Helical" evidence="1">
    <location>
        <begin position="159"/>
        <end position="177"/>
    </location>
</feature>
<evidence type="ECO:0000313" key="3">
    <source>
        <dbReference type="EMBL" id="AGA69675.1"/>
    </source>
</evidence>
<organism evidence="3 4">
    <name type="scientific">Desulfitobacterium dichloroeliminans (strain LMG P-21439 / DCA1)</name>
    <dbReference type="NCBI Taxonomy" id="871963"/>
    <lineage>
        <taxon>Bacteria</taxon>
        <taxon>Bacillati</taxon>
        <taxon>Bacillota</taxon>
        <taxon>Clostridia</taxon>
        <taxon>Eubacteriales</taxon>
        <taxon>Desulfitobacteriaceae</taxon>
        <taxon>Desulfitobacterium</taxon>
    </lineage>
</organism>
<feature type="transmembrane region" description="Helical" evidence="1">
    <location>
        <begin position="21"/>
        <end position="43"/>
    </location>
</feature>
<feature type="domain" description="CAAX prenyl protease 2/Lysostaphin resistance protein A-like" evidence="2">
    <location>
        <begin position="109"/>
        <end position="193"/>
    </location>
</feature>
<evidence type="ECO:0000256" key="1">
    <source>
        <dbReference type="SAM" id="Phobius"/>
    </source>
</evidence>
<feature type="transmembrane region" description="Helical" evidence="1">
    <location>
        <begin position="98"/>
        <end position="117"/>
    </location>
</feature>
<gene>
    <name evidence="3" type="ordered locus">Desdi_2244</name>
</gene>
<dbReference type="eggNOG" id="COG1266">
    <property type="taxonomic scope" value="Bacteria"/>
</dbReference>
<evidence type="ECO:0000313" key="4">
    <source>
        <dbReference type="Proteomes" id="UP000010797"/>
    </source>
</evidence>
<keyword evidence="1" id="KW-0472">Membrane</keyword>
<dbReference type="Proteomes" id="UP000010797">
    <property type="component" value="Chromosome"/>
</dbReference>
<feature type="transmembrane region" description="Helical" evidence="1">
    <location>
        <begin position="63"/>
        <end position="86"/>
    </location>
</feature>
<dbReference type="RefSeq" id="WP_015262651.1">
    <property type="nucleotide sequence ID" value="NC_019903.1"/>
</dbReference>
<keyword evidence="3" id="KW-0645">Protease</keyword>
<dbReference type="AlphaFoldDB" id="L0F9I1"/>
<keyword evidence="3" id="KW-0378">Hydrolase</keyword>
<dbReference type="KEGG" id="ddl:Desdi_2244"/>
<dbReference type="GO" id="GO:0004175">
    <property type="term" value="F:endopeptidase activity"/>
    <property type="evidence" value="ECO:0007669"/>
    <property type="project" value="UniProtKB-ARBA"/>
</dbReference>
<dbReference type="Pfam" id="PF02517">
    <property type="entry name" value="Rce1-like"/>
    <property type="match status" value="1"/>
</dbReference>
<keyword evidence="1" id="KW-0812">Transmembrane</keyword>
<name>L0F9I1_DESDL</name>
<dbReference type="InterPro" id="IPR003675">
    <property type="entry name" value="Rce1/LyrA-like_dom"/>
</dbReference>
<reference evidence="4" key="1">
    <citation type="submission" date="2012-02" db="EMBL/GenBank/DDBJ databases">
        <title>Complete sequence of Desulfitobacterium dichloroeliminans LMG P-21439.</title>
        <authorList>
            <person name="Lucas S."/>
            <person name="Han J."/>
            <person name="Lapidus A."/>
            <person name="Cheng J.-F."/>
            <person name="Goodwin L."/>
            <person name="Pitluck S."/>
            <person name="Peters L."/>
            <person name="Ovchinnikova G."/>
            <person name="Teshima H."/>
            <person name="Detter J.C."/>
            <person name="Han C."/>
            <person name="Tapia R."/>
            <person name="Land M."/>
            <person name="Hauser L."/>
            <person name="Kyrpides N."/>
            <person name="Ivanova N."/>
            <person name="Pagani I."/>
            <person name="Kruse T."/>
            <person name="de Vos W.M."/>
            <person name="Boon N."/>
            <person name="Smidt H."/>
            <person name="Woyke T."/>
        </authorList>
    </citation>
    <scope>NUCLEOTIDE SEQUENCE [LARGE SCALE GENOMIC DNA]</scope>
    <source>
        <strain evidence="4">LMG P-21439 / DCA1</strain>
    </source>
</reference>
<keyword evidence="4" id="KW-1185">Reference proteome</keyword>
<feature type="transmembrane region" description="Helical" evidence="1">
    <location>
        <begin position="129"/>
        <end position="147"/>
    </location>
</feature>
<dbReference type="HOGENOM" id="CLU_108801_0_0_9"/>
<keyword evidence="1" id="KW-1133">Transmembrane helix</keyword>
<dbReference type="EMBL" id="CP003344">
    <property type="protein sequence ID" value="AGA69675.1"/>
    <property type="molecule type" value="Genomic_DNA"/>
</dbReference>
<evidence type="ECO:0000259" key="2">
    <source>
        <dbReference type="Pfam" id="PF02517"/>
    </source>
</evidence>
<dbReference type="STRING" id="871963.Desdi_2244"/>